<reference evidence="4 5" key="2">
    <citation type="journal article" date="2018" name="Elife">
        <title>Firefly genomes illuminate parallel origins of bioluminescence in beetles.</title>
        <authorList>
            <person name="Fallon T.R."/>
            <person name="Lower S.E."/>
            <person name="Chang C.H."/>
            <person name="Bessho-Uehara M."/>
            <person name="Martin G.J."/>
            <person name="Bewick A.J."/>
            <person name="Behringer M."/>
            <person name="Debat H.J."/>
            <person name="Wong I."/>
            <person name="Day J.C."/>
            <person name="Suvorov A."/>
            <person name="Silva C.J."/>
            <person name="Stanger-Hall K.F."/>
            <person name="Hall D.W."/>
            <person name="Schmitz R.J."/>
            <person name="Nelson D.R."/>
            <person name="Lewis S.M."/>
            <person name="Shigenobu S."/>
            <person name="Bybee S.M."/>
            <person name="Larracuente A.M."/>
            <person name="Oba Y."/>
            <person name="Weng J.K."/>
        </authorList>
    </citation>
    <scope>NUCLEOTIDE SEQUENCE [LARGE SCALE GENOMIC DNA]</scope>
    <source>
        <strain evidence="4">1611_PpyrPB1</strain>
        <tissue evidence="4">Whole body</tissue>
    </source>
</reference>
<dbReference type="Pfam" id="PF01395">
    <property type="entry name" value="PBP_GOBP"/>
    <property type="match status" value="1"/>
</dbReference>
<accession>A0A1Y1KJI0</accession>
<evidence type="ECO:0000256" key="2">
    <source>
        <dbReference type="SAM" id="SignalP"/>
    </source>
</evidence>
<dbReference type="SUPFAM" id="SSF47565">
    <property type="entry name" value="Insect pheromone/odorant-binding proteins"/>
    <property type="match status" value="1"/>
</dbReference>
<dbReference type="AlphaFoldDB" id="A0A1Y1KJI0"/>
<evidence type="ECO:0000313" key="5">
    <source>
        <dbReference type="Proteomes" id="UP000327044"/>
    </source>
</evidence>
<dbReference type="GO" id="GO:0005549">
    <property type="term" value="F:odorant binding"/>
    <property type="evidence" value="ECO:0007669"/>
    <property type="project" value="InterPro"/>
</dbReference>
<gene>
    <name evidence="4" type="ORF">PPYR_00374</name>
</gene>
<reference evidence="3" key="1">
    <citation type="journal article" date="2016" name="Sci. Rep.">
        <title>Molecular characterization of firefly nuptial gifts: a multi-omics approach sheds light on postcopulatory sexual selection.</title>
        <authorList>
            <person name="Al-Wathiqui N."/>
            <person name="Fallon T.R."/>
            <person name="South A."/>
            <person name="Weng J.K."/>
            <person name="Lewis S.M."/>
        </authorList>
    </citation>
    <scope>NUCLEOTIDE SEQUENCE</scope>
</reference>
<feature type="signal peptide" evidence="2">
    <location>
        <begin position="1"/>
        <end position="21"/>
    </location>
</feature>
<feature type="chain" id="PRO_5036029767" evidence="2">
    <location>
        <begin position="22"/>
        <end position="209"/>
    </location>
</feature>
<reference evidence="4" key="3">
    <citation type="submission" date="2019-08" db="EMBL/GenBank/DDBJ databases">
        <authorList>
            <consortium name="Photinus pyralis genome working group"/>
            <person name="Fallon T.R."/>
            <person name="Sander Lower S.E."/>
            <person name="Weng J.-K."/>
        </authorList>
    </citation>
    <scope>NUCLEOTIDE SEQUENCE</scope>
    <source>
        <strain evidence="4">1611_PpyrPB1</strain>
        <tissue evidence="4">Whole body</tissue>
    </source>
</reference>
<keyword evidence="5" id="KW-1185">Reference proteome</keyword>
<protein>
    <submittedName>
        <fullName evidence="3">Uncharacterized protein</fullName>
    </submittedName>
</protein>
<dbReference type="InParanoid" id="A0A1Y1KJI0"/>
<dbReference type="EMBL" id="VVIM01000001">
    <property type="protein sequence ID" value="KAB0803404.1"/>
    <property type="molecule type" value="Genomic_DNA"/>
</dbReference>
<evidence type="ECO:0000313" key="4">
    <source>
        <dbReference type="EMBL" id="KAB0803404.1"/>
    </source>
</evidence>
<sequence>MHSVKLFFLLLSAEVFSKGRSTKENGNNTEPIDALKAALIAHKKECASSNDPPPIDRKVEVKNTKNSGSKEYPTHPRVESGRHPYRDYNYEHDYVGQRGGYELDPYPTRVGYNPGYIRLKRNNDEADYDDDQCLIQCLFEYLEVLDENQSPSEFALIKWFQENTPQNEKRIKAIREIRRCFGHTAATDDGDGCDYSKSLLKCLNLEIEE</sequence>
<feature type="region of interest" description="Disordered" evidence="1">
    <location>
        <begin position="46"/>
        <end position="85"/>
    </location>
</feature>
<evidence type="ECO:0000313" key="3">
    <source>
        <dbReference type="EMBL" id="JAV61474.1"/>
    </source>
</evidence>
<keyword evidence="2" id="KW-0732">Signal</keyword>
<dbReference type="Proteomes" id="UP000327044">
    <property type="component" value="Unassembled WGS sequence"/>
</dbReference>
<dbReference type="Gene3D" id="1.10.238.20">
    <property type="entry name" value="Pheromone/general odorant binding protein domain"/>
    <property type="match status" value="1"/>
</dbReference>
<dbReference type="CDD" id="cd23992">
    <property type="entry name" value="PBP_GOBP"/>
    <property type="match status" value="1"/>
</dbReference>
<dbReference type="InterPro" id="IPR036728">
    <property type="entry name" value="PBP_GOBP_sf"/>
</dbReference>
<dbReference type="EMBL" id="GEZM01081928">
    <property type="protein sequence ID" value="JAV61474.1"/>
    <property type="molecule type" value="Transcribed_RNA"/>
</dbReference>
<feature type="compositionally biased region" description="Basic and acidic residues" evidence="1">
    <location>
        <begin position="72"/>
        <end position="85"/>
    </location>
</feature>
<organism evidence="3">
    <name type="scientific">Photinus pyralis</name>
    <name type="common">Common eastern firefly</name>
    <name type="synonym">Lampyris pyralis</name>
    <dbReference type="NCBI Taxonomy" id="7054"/>
    <lineage>
        <taxon>Eukaryota</taxon>
        <taxon>Metazoa</taxon>
        <taxon>Ecdysozoa</taxon>
        <taxon>Arthropoda</taxon>
        <taxon>Hexapoda</taxon>
        <taxon>Insecta</taxon>
        <taxon>Pterygota</taxon>
        <taxon>Neoptera</taxon>
        <taxon>Endopterygota</taxon>
        <taxon>Coleoptera</taxon>
        <taxon>Polyphaga</taxon>
        <taxon>Elateriformia</taxon>
        <taxon>Elateroidea</taxon>
        <taxon>Lampyridae</taxon>
        <taxon>Lampyrinae</taxon>
        <taxon>Photinus</taxon>
    </lineage>
</organism>
<proteinExistence type="predicted"/>
<dbReference type="InterPro" id="IPR006170">
    <property type="entry name" value="PBP/GOBP"/>
</dbReference>
<evidence type="ECO:0000256" key="1">
    <source>
        <dbReference type="SAM" id="MobiDB-lite"/>
    </source>
</evidence>
<dbReference type="OrthoDB" id="6774671at2759"/>
<name>A0A1Y1KJI0_PHOPY</name>
<feature type="compositionally biased region" description="Basic and acidic residues" evidence="1">
    <location>
        <begin position="54"/>
        <end position="63"/>
    </location>
</feature>